<keyword evidence="2" id="KW-0813">Transport</keyword>
<dbReference type="RefSeq" id="WP_013187149.1">
    <property type="nucleotide sequence ID" value="NC_014230.1"/>
</dbReference>
<comment type="subcellular location">
    <subcellularLocation>
        <location evidence="1">Cell membrane</location>
        <topology evidence="1">Multi-pass membrane protein</topology>
    </subcellularLocation>
</comment>
<keyword evidence="4 7" id="KW-0812">Transmembrane</keyword>
<organism evidence="9 10">
    <name type="scientific">Croceibacter atlanticus (strain ATCC BAA-628 / JCM 21780 / CIP 108009 / IAM 15332 / KCTC 12090 / HTCC2559)</name>
    <dbReference type="NCBI Taxonomy" id="216432"/>
    <lineage>
        <taxon>Bacteria</taxon>
        <taxon>Pseudomonadati</taxon>
        <taxon>Bacteroidota</taxon>
        <taxon>Flavobacteriia</taxon>
        <taxon>Flavobacteriales</taxon>
        <taxon>Flavobacteriaceae</taxon>
        <taxon>Croceibacter</taxon>
    </lineage>
</organism>
<dbReference type="InterPro" id="IPR011701">
    <property type="entry name" value="MFS"/>
</dbReference>
<dbReference type="PANTHER" id="PTHR23517">
    <property type="entry name" value="RESISTANCE PROTEIN MDTM, PUTATIVE-RELATED-RELATED"/>
    <property type="match status" value="1"/>
</dbReference>
<evidence type="ECO:0000256" key="7">
    <source>
        <dbReference type="SAM" id="Phobius"/>
    </source>
</evidence>
<reference evidence="9 10" key="1">
    <citation type="journal article" date="2010" name="J. Bacteriol.">
        <title>The complete genome sequence of Croceibacter atlanticus HTCC2559T.</title>
        <authorList>
            <person name="Oh H.M."/>
            <person name="Kang I."/>
            <person name="Ferriera S."/>
            <person name="Giovannoni S.J."/>
            <person name="Cho J.C."/>
        </authorList>
    </citation>
    <scope>NUCLEOTIDE SEQUENCE [LARGE SCALE GENOMIC DNA]</scope>
    <source>
        <strain evidence="10">ATCC BAA-628 / HTCC2559 / KCTC 12090</strain>
    </source>
</reference>
<evidence type="ECO:0000313" key="9">
    <source>
        <dbReference type="EMBL" id="EAP88481.1"/>
    </source>
</evidence>
<feature type="transmembrane region" description="Helical" evidence="7">
    <location>
        <begin position="144"/>
        <end position="165"/>
    </location>
</feature>
<dbReference type="KEGG" id="cat:CA2559_06960"/>
<feature type="transmembrane region" description="Helical" evidence="7">
    <location>
        <begin position="252"/>
        <end position="271"/>
    </location>
</feature>
<evidence type="ECO:0000313" key="10">
    <source>
        <dbReference type="Proteomes" id="UP000002297"/>
    </source>
</evidence>
<evidence type="ECO:0000256" key="3">
    <source>
        <dbReference type="ARBA" id="ARBA00022475"/>
    </source>
</evidence>
<dbReference type="OrthoDB" id="5379144at2"/>
<feature type="transmembrane region" description="Helical" evidence="7">
    <location>
        <begin position="83"/>
        <end position="101"/>
    </location>
</feature>
<feature type="transmembrane region" description="Helical" evidence="7">
    <location>
        <begin position="339"/>
        <end position="356"/>
    </location>
</feature>
<accession>A3U8B4</accession>
<protein>
    <submittedName>
        <fullName evidence="9">Major facilitator family transporter</fullName>
    </submittedName>
</protein>
<dbReference type="PANTHER" id="PTHR23517:SF2">
    <property type="entry name" value="MULTIDRUG RESISTANCE PROTEIN MDTH"/>
    <property type="match status" value="1"/>
</dbReference>
<proteinExistence type="predicted"/>
<dbReference type="PROSITE" id="PS50850">
    <property type="entry name" value="MFS"/>
    <property type="match status" value="1"/>
</dbReference>
<keyword evidence="3" id="KW-1003">Cell membrane</keyword>
<dbReference type="GeneID" id="89453166"/>
<evidence type="ECO:0000256" key="2">
    <source>
        <dbReference type="ARBA" id="ARBA00022448"/>
    </source>
</evidence>
<dbReference type="HOGENOM" id="CLU_001265_60_4_10"/>
<keyword evidence="5 7" id="KW-1133">Transmembrane helix</keyword>
<gene>
    <name evidence="9" type="ordered locus">CA2559_06960</name>
</gene>
<feature type="transmembrane region" description="Helical" evidence="7">
    <location>
        <begin position="368"/>
        <end position="391"/>
    </location>
</feature>
<evidence type="ECO:0000256" key="5">
    <source>
        <dbReference type="ARBA" id="ARBA00022989"/>
    </source>
</evidence>
<feature type="domain" description="Major facilitator superfamily (MFS) profile" evidence="8">
    <location>
        <begin position="17"/>
        <end position="396"/>
    </location>
</feature>
<evidence type="ECO:0000256" key="1">
    <source>
        <dbReference type="ARBA" id="ARBA00004651"/>
    </source>
</evidence>
<dbReference type="Gene3D" id="1.20.1250.20">
    <property type="entry name" value="MFS general substrate transporter like domains"/>
    <property type="match status" value="1"/>
</dbReference>
<evidence type="ECO:0000256" key="4">
    <source>
        <dbReference type="ARBA" id="ARBA00022692"/>
    </source>
</evidence>
<evidence type="ECO:0000256" key="6">
    <source>
        <dbReference type="ARBA" id="ARBA00023136"/>
    </source>
</evidence>
<dbReference type="EMBL" id="CP002046">
    <property type="protein sequence ID" value="EAP88481.1"/>
    <property type="molecule type" value="Genomic_DNA"/>
</dbReference>
<dbReference type="Proteomes" id="UP000002297">
    <property type="component" value="Chromosome"/>
</dbReference>
<keyword evidence="6 7" id="KW-0472">Membrane</keyword>
<dbReference type="Pfam" id="PF07690">
    <property type="entry name" value="MFS_1"/>
    <property type="match status" value="1"/>
</dbReference>
<dbReference type="GO" id="GO:0022857">
    <property type="term" value="F:transmembrane transporter activity"/>
    <property type="evidence" value="ECO:0007669"/>
    <property type="project" value="InterPro"/>
</dbReference>
<sequence>MKFFKFYADSFKGLSREMWYLSIIMFINRAGAMVIPFLSLYLTKSEGYSLPQVGWIMSAFGIGSVIGAWVGGQLTDTIGHYKTMVLSLILGGLGFIGLQYLHTFWTLVIGVGVVMIFVDSFRPAAFTAINAYSKPENKTRSVTLLRLAINLGFSMGPALGGLIITSLSYSGLFWVDGVTCVIAGFLLIKLLDPKTAREEHQEVVQHPLSPYKDFTYLWFILAIILFSLAFVQYFSVMPLFYTNIYALSEDEIGLLLALNGLVIFLLEMPLIKYLETKAVSVLTYIIWGTILTAFSFLILNVFSWIGVLIIGMLLMTVGEMIAFPFTNKFALDRAKGGKMGAYMALYSISFSISHIFGHNTGMNLVSNFGYTATWFTMAALLGIAVLIFLSIKLKQR</sequence>
<feature type="transmembrane region" description="Helical" evidence="7">
    <location>
        <begin position="53"/>
        <end position="71"/>
    </location>
</feature>
<evidence type="ECO:0000259" key="8">
    <source>
        <dbReference type="PROSITE" id="PS50850"/>
    </source>
</evidence>
<dbReference type="SUPFAM" id="SSF103473">
    <property type="entry name" value="MFS general substrate transporter"/>
    <property type="match status" value="1"/>
</dbReference>
<dbReference type="eggNOG" id="COG2814">
    <property type="taxonomic scope" value="Bacteria"/>
</dbReference>
<feature type="transmembrane region" description="Helical" evidence="7">
    <location>
        <begin position="171"/>
        <end position="191"/>
    </location>
</feature>
<feature type="transmembrane region" description="Helical" evidence="7">
    <location>
        <begin position="20"/>
        <end position="41"/>
    </location>
</feature>
<dbReference type="InterPro" id="IPR020846">
    <property type="entry name" value="MFS_dom"/>
</dbReference>
<feature type="transmembrane region" description="Helical" evidence="7">
    <location>
        <begin position="216"/>
        <end position="240"/>
    </location>
</feature>
<dbReference type="STRING" id="216432.CA2559_06960"/>
<dbReference type="GO" id="GO:0005886">
    <property type="term" value="C:plasma membrane"/>
    <property type="evidence" value="ECO:0007669"/>
    <property type="project" value="UniProtKB-SubCell"/>
</dbReference>
<name>A3U8B4_CROAH</name>
<keyword evidence="10" id="KW-1185">Reference proteome</keyword>
<feature type="transmembrane region" description="Helical" evidence="7">
    <location>
        <begin position="107"/>
        <end position="132"/>
    </location>
</feature>
<dbReference type="InterPro" id="IPR050171">
    <property type="entry name" value="MFS_Transporters"/>
</dbReference>
<feature type="transmembrane region" description="Helical" evidence="7">
    <location>
        <begin position="278"/>
        <end position="298"/>
    </location>
</feature>
<dbReference type="InterPro" id="IPR036259">
    <property type="entry name" value="MFS_trans_sf"/>
</dbReference>
<feature type="transmembrane region" description="Helical" evidence="7">
    <location>
        <begin position="304"/>
        <end position="327"/>
    </location>
</feature>
<dbReference type="AlphaFoldDB" id="A3U8B4"/>